<dbReference type="Proteomes" id="UP000036503">
    <property type="component" value="Unassembled WGS sequence"/>
</dbReference>
<accession>A0A0J6WY84</accession>
<sequence>MPMNVKQIATMTADKYHTHSPFDIADRRGVRIIYSPLKSVLGYYTRYKRIQCIILQEGLPYPLRRFVCAHELGHSICHADLNTQWLKVNTLVSTDRIEREASTFAVELLLPDQILLTYPDSSVEFMAKLSGIPLALMELKKFIQY</sequence>
<dbReference type="InParanoid" id="A0A0J6WY84"/>
<keyword evidence="3" id="KW-1185">Reference proteome</keyword>
<comment type="caution">
    <text evidence="2">The sequence shown here is derived from an EMBL/GenBank/DDBJ whole genome shotgun (WGS) entry which is preliminary data.</text>
</comment>
<evidence type="ECO:0000259" key="1">
    <source>
        <dbReference type="Pfam" id="PF06114"/>
    </source>
</evidence>
<dbReference type="PATRIC" id="fig|1122219.3.peg.3104"/>
<dbReference type="PANTHER" id="PTHR43236">
    <property type="entry name" value="ANTITOXIN HIGA1"/>
    <property type="match status" value="1"/>
</dbReference>
<dbReference type="Pfam" id="PF06114">
    <property type="entry name" value="Peptidase_M78"/>
    <property type="match status" value="1"/>
</dbReference>
<name>A0A0J6WY84_9FIRM</name>
<protein>
    <recommendedName>
        <fullName evidence="1">IrrE N-terminal-like domain-containing protein</fullName>
    </recommendedName>
</protein>
<dbReference type="InterPro" id="IPR010359">
    <property type="entry name" value="IrrE_HExxH"/>
</dbReference>
<gene>
    <name evidence="2" type="ORF">AB840_04010</name>
</gene>
<dbReference type="FunCoup" id="A0A0J6WY84">
    <property type="interactions" value="6"/>
</dbReference>
<dbReference type="InterPro" id="IPR052345">
    <property type="entry name" value="Rad_response_metalloprotease"/>
</dbReference>
<dbReference type="PANTHER" id="PTHR43236:SF1">
    <property type="entry name" value="BLL7220 PROTEIN"/>
    <property type="match status" value="1"/>
</dbReference>
<reference evidence="2 3" key="1">
    <citation type="submission" date="2015-06" db="EMBL/GenBank/DDBJ databases">
        <title>Draft genome sequence of beer spoilage bacterium Megasphaera cerevisiae type strain 20462.</title>
        <authorList>
            <person name="Kutumbaka K."/>
            <person name="Pasmowitz J."/>
            <person name="Mategko J."/>
            <person name="Reyes D."/>
            <person name="Friedrich A."/>
            <person name="Han S."/>
            <person name="Martens-Habbena W."/>
            <person name="Neal-McKinney J."/>
            <person name="Janagama H.K."/>
            <person name="Nadala C."/>
            <person name="Samadpour M."/>
        </authorList>
    </citation>
    <scope>NUCLEOTIDE SEQUENCE [LARGE SCALE GENOMIC DNA]</scope>
    <source>
        <strain evidence="2 3">DSM 20462</strain>
    </source>
</reference>
<dbReference type="EMBL" id="LEKT01000008">
    <property type="protein sequence ID" value="KMO87203.1"/>
    <property type="molecule type" value="Genomic_DNA"/>
</dbReference>
<proteinExistence type="predicted"/>
<feature type="domain" description="IrrE N-terminal-like" evidence="1">
    <location>
        <begin position="25"/>
        <end position="124"/>
    </location>
</feature>
<dbReference type="AlphaFoldDB" id="A0A0J6WY84"/>
<dbReference type="Gene3D" id="1.10.10.2910">
    <property type="match status" value="1"/>
</dbReference>
<evidence type="ECO:0000313" key="2">
    <source>
        <dbReference type="EMBL" id="KMO87203.1"/>
    </source>
</evidence>
<organism evidence="2 3">
    <name type="scientific">Megasphaera cerevisiae DSM 20462</name>
    <dbReference type="NCBI Taxonomy" id="1122219"/>
    <lineage>
        <taxon>Bacteria</taxon>
        <taxon>Bacillati</taxon>
        <taxon>Bacillota</taxon>
        <taxon>Negativicutes</taxon>
        <taxon>Veillonellales</taxon>
        <taxon>Veillonellaceae</taxon>
        <taxon>Megasphaera</taxon>
    </lineage>
</organism>
<evidence type="ECO:0000313" key="3">
    <source>
        <dbReference type="Proteomes" id="UP000036503"/>
    </source>
</evidence>